<proteinExistence type="predicted"/>
<gene>
    <name evidence="1" type="ORF">EI983_04010</name>
</gene>
<reference evidence="2" key="1">
    <citation type="submission" date="2018-12" db="EMBL/GenBank/DDBJ databases">
        <title>Complete genome sequence of Roseovarius sp. MME-070.</title>
        <authorList>
            <person name="Nam Y.-D."/>
            <person name="Kang J."/>
            <person name="Chung W.-H."/>
            <person name="Park Y.S."/>
        </authorList>
    </citation>
    <scope>NUCLEOTIDE SEQUENCE [LARGE SCALE GENOMIC DNA]</scope>
    <source>
        <strain evidence="2">MME-070</strain>
    </source>
</reference>
<dbReference type="RefSeq" id="WP_157706120.1">
    <property type="nucleotide sequence ID" value="NZ_CP034348.1"/>
</dbReference>
<organism evidence="1 2">
    <name type="scientific">Roseovarius faecimaris</name>
    <dbReference type="NCBI Taxonomy" id="2494550"/>
    <lineage>
        <taxon>Bacteria</taxon>
        <taxon>Pseudomonadati</taxon>
        <taxon>Pseudomonadota</taxon>
        <taxon>Alphaproteobacteria</taxon>
        <taxon>Rhodobacterales</taxon>
        <taxon>Roseobacteraceae</taxon>
        <taxon>Roseovarius</taxon>
    </lineage>
</organism>
<dbReference type="KEGG" id="rom:EI983_04010"/>
<evidence type="ECO:0000313" key="1">
    <source>
        <dbReference type="EMBL" id="QGX97485.1"/>
    </source>
</evidence>
<dbReference type="EMBL" id="CP034348">
    <property type="protein sequence ID" value="QGX97485.1"/>
    <property type="molecule type" value="Genomic_DNA"/>
</dbReference>
<keyword evidence="2" id="KW-1185">Reference proteome</keyword>
<name>A0A6I6ILM4_9RHOB</name>
<dbReference type="AlphaFoldDB" id="A0A6I6ILM4"/>
<sequence length="122" mass="13902">MDDKDCIDLIDVCYGAISSPSEWQRFVDLLTEALNADAGDFVIEDYASGVADPLGSTGFDPTLRLTYDEDFLGHNPWLSKLQKLPRFQAFSNDHEPSDFERSAYFNEWVRLACPLRVVRFNC</sequence>
<dbReference type="OrthoDB" id="4457864at2"/>
<protein>
    <submittedName>
        <fullName evidence="1">Uncharacterized protein</fullName>
    </submittedName>
</protein>
<evidence type="ECO:0000313" key="2">
    <source>
        <dbReference type="Proteomes" id="UP000428330"/>
    </source>
</evidence>
<accession>A0A6I6ILM4</accession>
<dbReference type="Proteomes" id="UP000428330">
    <property type="component" value="Chromosome"/>
</dbReference>